<organism evidence="5 6">
    <name type="scientific">Denitrobacterium detoxificans</name>
    <dbReference type="NCBI Taxonomy" id="79604"/>
    <lineage>
        <taxon>Bacteria</taxon>
        <taxon>Bacillati</taxon>
        <taxon>Actinomycetota</taxon>
        <taxon>Coriobacteriia</taxon>
        <taxon>Eggerthellales</taxon>
        <taxon>Eggerthellaceae</taxon>
        <taxon>Denitrobacterium</taxon>
    </lineage>
</organism>
<dbReference type="AlphaFoldDB" id="A0A172RY50"/>
<evidence type="ECO:0000256" key="1">
    <source>
        <dbReference type="ARBA" id="ARBA00009032"/>
    </source>
</evidence>
<dbReference type="GO" id="GO:0016903">
    <property type="term" value="F:oxidoreductase activity, acting on the aldehyde or oxo group of donors"/>
    <property type="evidence" value="ECO:0007669"/>
    <property type="project" value="UniProtKB-ARBA"/>
</dbReference>
<dbReference type="PATRIC" id="fig|79604.3.peg.1062"/>
<evidence type="ECO:0000313" key="6">
    <source>
        <dbReference type="Proteomes" id="UP000182975"/>
    </source>
</evidence>
<gene>
    <name evidence="5" type="ORF">SAMN02910314_01616</name>
</gene>
<dbReference type="GO" id="GO:0000287">
    <property type="term" value="F:magnesium ion binding"/>
    <property type="evidence" value="ECO:0007669"/>
    <property type="project" value="UniProtKB-ARBA"/>
</dbReference>
<dbReference type="SUPFAM" id="SSF52518">
    <property type="entry name" value="Thiamin diphosphate-binding fold (THDP-binding)"/>
    <property type="match status" value="1"/>
</dbReference>
<dbReference type="InterPro" id="IPR029061">
    <property type="entry name" value="THDP-binding"/>
</dbReference>
<evidence type="ECO:0000256" key="2">
    <source>
        <dbReference type="ARBA" id="ARBA00023002"/>
    </source>
</evidence>
<dbReference type="SUPFAM" id="SSF52922">
    <property type="entry name" value="TK C-terminal domain-like"/>
    <property type="match status" value="1"/>
</dbReference>
<feature type="domain" description="Pyruvate:ferredoxin oxidoreductase core" evidence="4">
    <location>
        <begin position="262"/>
        <end position="365"/>
    </location>
</feature>
<feature type="domain" description="Pyruvate flavodoxin/ferredoxin oxidoreductase pyrimidine binding" evidence="3">
    <location>
        <begin position="16"/>
        <end position="239"/>
    </location>
</feature>
<evidence type="ECO:0000313" key="5">
    <source>
        <dbReference type="EMBL" id="SEO91590.1"/>
    </source>
</evidence>
<comment type="similarity">
    <text evidence="1">Belongs to the pyruvate:ferredoxin/flavodoxin oxidoreductase family.</text>
</comment>
<dbReference type="OrthoDB" id="9794954at2"/>
<dbReference type="PANTHER" id="PTHR32154:SF0">
    <property type="entry name" value="PYRUVATE-FLAVODOXIN OXIDOREDUCTASE-RELATED"/>
    <property type="match status" value="1"/>
</dbReference>
<evidence type="ECO:0000259" key="4">
    <source>
        <dbReference type="Pfam" id="PF17147"/>
    </source>
</evidence>
<dbReference type="FunFam" id="3.40.50.920:FF:000010">
    <property type="entry name" value="Pyruvate ferredoxin oxidoreductase, alpha subunit"/>
    <property type="match status" value="1"/>
</dbReference>
<dbReference type="InterPro" id="IPR033412">
    <property type="entry name" value="PFOR_II"/>
</dbReference>
<dbReference type="FunFam" id="3.40.50.970:FF:000012">
    <property type="entry name" value="Pyruvate:ferredoxin (Flavodoxin) oxidoreductase"/>
    <property type="match status" value="1"/>
</dbReference>
<dbReference type="Gene3D" id="3.40.50.970">
    <property type="match status" value="1"/>
</dbReference>
<dbReference type="Proteomes" id="UP000182975">
    <property type="component" value="Unassembled WGS sequence"/>
</dbReference>
<dbReference type="STRING" id="79604.AAY81_05205"/>
<dbReference type="Pfam" id="PF17147">
    <property type="entry name" value="PFOR_II"/>
    <property type="match status" value="1"/>
</dbReference>
<dbReference type="GO" id="GO:0019752">
    <property type="term" value="P:carboxylic acid metabolic process"/>
    <property type="evidence" value="ECO:0007669"/>
    <property type="project" value="UniProtKB-ARBA"/>
</dbReference>
<dbReference type="EMBL" id="FOEC01000011">
    <property type="protein sequence ID" value="SEO91590.1"/>
    <property type="molecule type" value="Genomic_DNA"/>
</dbReference>
<dbReference type="PANTHER" id="PTHR32154">
    <property type="entry name" value="PYRUVATE-FLAVODOXIN OXIDOREDUCTASE-RELATED"/>
    <property type="match status" value="1"/>
</dbReference>
<dbReference type="InterPro" id="IPR002880">
    <property type="entry name" value="Pyrv_Fd/Flavodoxin_OxRdtase_N"/>
</dbReference>
<dbReference type="InterPro" id="IPR050722">
    <property type="entry name" value="Pyruvate:ferred/Flavod_OxRd"/>
</dbReference>
<dbReference type="Pfam" id="PF01855">
    <property type="entry name" value="POR_N"/>
    <property type="match status" value="1"/>
</dbReference>
<dbReference type="CDD" id="cd07034">
    <property type="entry name" value="TPP_PYR_PFOR_IOR-alpha_like"/>
    <property type="match status" value="1"/>
</dbReference>
<keyword evidence="2" id="KW-0560">Oxidoreductase</keyword>
<reference evidence="6" key="1">
    <citation type="submission" date="2016-10" db="EMBL/GenBank/DDBJ databases">
        <authorList>
            <person name="Varghese N."/>
        </authorList>
    </citation>
    <scope>NUCLEOTIDE SEQUENCE [LARGE SCALE GENOMIC DNA]</scope>
    <source>
        <strain evidence="6">DSM 21843</strain>
    </source>
</reference>
<accession>A0A172RY50</accession>
<proteinExistence type="inferred from homology"/>
<sequence>MSDKRFLSGDEAFAEGVRLARPQVISAYPITPQTVVVERLSEMVERGDLVAEYLHVESEHTALSAAIGAAATGARTFTATSSQGLLYMAECLTYAAGGRFPIVMMNANRATCLPWNIYGDQRDSLGLLDHGWIQVYARDAQEALDLALMAYRIAEDPRVATPVMVNLDGFALTHTYEQVHVPTQEAADAFLPPYATANRFDFEHPVNIGYSAGPAYNRYYKYRAHEDMCSALSVIDQVEAEFAATFGRTYTGAIETYACEDADFILVSLGTIAGLAEEVVRDLRAEGVKAGSVRIRYMRPFPYEALCEALSGAACVGVLEKDISFGAEGTVFTNVNSALQRAGASIPARNFVGGLGGDDISREDMHGIFASLQKVAEGGSVPLVSFLRVEDEGEVL</sequence>
<dbReference type="KEGG" id="ddt:AAY81_05205"/>
<dbReference type="InterPro" id="IPR009014">
    <property type="entry name" value="Transketo_C/PFOR_II"/>
</dbReference>
<keyword evidence="5" id="KW-0670">Pyruvate</keyword>
<protein>
    <submittedName>
        <fullName evidence="5">Pyruvate ferredoxin oxidoreductase, alpha subunit</fullName>
    </submittedName>
</protein>
<dbReference type="GO" id="GO:0006979">
    <property type="term" value="P:response to oxidative stress"/>
    <property type="evidence" value="ECO:0007669"/>
    <property type="project" value="TreeGrafter"/>
</dbReference>
<dbReference type="Gene3D" id="3.40.50.920">
    <property type="match status" value="1"/>
</dbReference>
<keyword evidence="6" id="KW-1185">Reference proteome</keyword>
<dbReference type="RefSeq" id="WP_066662256.1">
    <property type="nucleotide sequence ID" value="NZ_CP011402.1"/>
</dbReference>
<name>A0A172RY50_9ACTN</name>
<evidence type="ECO:0000259" key="3">
    <source>
        <dbReference type="Pfam" id="PF01855"/>
    </source>
</evidence>